<dbReference type="PANTHER" id="PTHR42899:SF1">
    <property type="entry name" value="SPERMATOGENESIS-ASSOCIATED PROTEIN 20"/>
    <property type="match status" value="1"/>
</dbReference>
<dbReference type="Proteomes" id="UP000315471">
    <property type="component" value="Unassembled WGS sequence"/>
</dbReference>
<dbReference type="InterPro" id="IPR008928">
    <property type="entry name" value="6-hairpin_glycosidase_sf"/>
</dbReference>
<protein>
    <recommendedName>
        <fullName evidence="1">Spermatogenesis-associated protein 20-like TRX domain-containing protein</fullName>
    </recommendedName>
</protein>
<comment type="caution">
    <text evidence="2">The sequence shown here is derived from an EMBL/GenBank/DDBJ whole genome shotgun (WGS) entry which is preliminary data.</text>
</comment>
<evidence type="ECO:0000313" key="2">
    <source>
        <dbReference type="EMBL" id="TWU44065.1"/>
    </source>
</evidence>
<dbReference type="RefSeq" id="WP_146599094.1">
    <property type="nucleotide sequence ID" value="NZ_SJPY01000002.1"/>
</dbReference>
<evidence type="ECO:0000313" key="3">
    <source>
        <dbReference type="Proteomes" id="UP000315471"/>
    </source>
</evidence>
<gene>
    <name evidence="2" type="ORF">Q31b_16000</name>
</gene>
<feature type="domain" description="Spermatogenesis-associated protein 20-like TRX" evidence="1">
    <location>
        <begin position="2"/>
        <end position="163"/>
    </location>
</feature>
<dbReference type="Pfam" id="PF03190">
    <property type="entry name" value="Thioredox_DsbH"/>
    <property type="match status" value="1"/>
</dbReference>
<dbReference type="EMBL" id="SJPY01000002">
    <property type="protein sequence ID" value="TWU44065.1"/>
    <property type="molecule type" value="Genomic_DNA"/>
</dbReference>
<dbReference type="InterPro" id="IPR004879">
    <property type="entry name" value="Ssp411-like_TRX"/>
</dbReference>
<dbReference type="PIRSF" id="PIRSF006402">
    <property type="entry name" value="UCP006402_thioredoxin"/>
    <property type="match status" value="1"/>
</dbReference>
<dbReference type="Gene3D" id="3.40.30.10">
    <property type="entry name" value="Glutaredoxin"/>
    <property type="match status" value="1"/>
</dbReference>
<dbReference type="AlphaFoldDB" id="A0A5C6E5R6"/>
<dbReference type="CDD" id="cd02955">
    <property type="entry name" value="SSP411"/>
    <property type="match status" value="1"/>
</dbReference>
<organism evidence="2 3">
    <name type="scientific">Novipirellula aureliae</name>
    <dbReference type="NCBI Taxonomy" id="2527966"/>
    <lineage>
        <taxon>Bacteria</taxon>
        <taxon>Pseudomonadati</taxon>
        <taxon>Planctomycetota</taxon>
        <taxon>Planctomycetia</taxon>
        <taxon>Pirellulales</taxon>
        <taxon>Pirellulaceae</taxon>
        <taxon>Novipirellula</taxon>
    </lineage>
</organism>
<dbReference type="InterPro" id="IPR024705">
    <property type="entry name" value="Ssp411"/>
</dbReference>
<dbReference type="SUPFAM" id="SSF52833">
    <property type="entry name" value="Thioredoxin-like"/>
    <property type="match status" value="1"/>
</dbReference>
<proteinExistence type="predicted"/>
<dbReference type="InterPro" id="IPR036249">
    <property type="entry name" value="Thioredoxin-like_sf"/>
</dbReference>
<sequence>MNHLADSLSPYLLQHKNNPVEWYPWGNAAFEKARETDRPIFLSVGYAACHWCHVMEHESFENESIAKYLNEHFISIKVDREERPDIDQIYMNAVQLMTGRGGWPMSVFLDHQMRPFYAGTYWPPTQRSGMPGFVDVISALAEAWKNRRSDVEEHSAKITESLQVLALGTEMEPESIADEAVITNSTSRLLQVLDRQDGGFGAAPKFPHATDINLLLTRAVTTGEKELADAAELTLDRMAGGGIRDHIGGGFARYSVDSKWLVPHFEKMLYDNALLAVQYVRAFQVTGNRRHADVACEILDYLDREMTDPAGGFHCSEDADSEGVEGKYYVWTPDEVKKILGEEAGERFCKVYDISEEGNFEGNNIANLPRSFESYAEEFAMPDLDIQLARNREKLRIERDKRVHPGRDDKILTAWNSLAISAFAVAGGVLDRPDYIEIATRATKFTFDQMVTDDGNLLHAFRQGKSHLAAFLDDYAFTIEALVSLFEANGQARYIDRAVQLADTMIKRFKDEELGGFFYTSNDSETLITRTKDWHDGSLVSGNASAVMALLKLSRLCNREDYRIAAEQTLRLANDILQTQSAACAALVVALDRYRNDAEQIVVAVPDQEAMKNVRADLLKNFHPHATLSWVIGDAFDSEPVVALNEDRSVIDAAPTVYRCKHFTCDAPVTGKAAIQWLGEF</sequence>
<accession>A0A5C6E5R6</accession>
<dbReference type="PANTHER" id="PTHR42899">
    <property type="entry name" value="SPERMATOGENESIS-ASSOCIATED PROTEIN 20"/>
    <property type="match status" value="1"/>
</dbReference>
<evidence type="ECO:0000259" key="1">
    <source>
        <dbReference type="Pfam" id="PF03190"/>
    </source>
</evidence>
<reference evidence="2 3" key="1">
    <citation type="submission" date="2019-02" db="EMBL/GenBank/DDBJ databases">
        <title>Deep-cultivation of Planctomycetes and their phenomic and genomic characterization uncovers novel biology.</title>
        <authorList>
            <person name="Wiegand S."/>
            <person name="Jogler M."/>
            <person name="Boedeker C."/>
            <person name="Pinto D."/>
            <person name="Vollmers J."/>
            <person name="Rivas-Marin E."/>
            <person name="Kohn T."/>
            <person name="Peeters S.H."/>
            <person name="Heuer A."/>
            <person name="Rast P."/>
            <person name="Oberbeckmann S."/>
            <person name="Bunk B."/>
            <person name="Jeske O."/>
            <person name="Meyerdierks A."/>
            <person name="Storesund J.E."/>
            <person name="Kallscheuer N."/>
            <person name="Luecker S."/>
            <person name="Lage O.M."/>
            <person name="Pohl T."/>
            <person name="Merkel B.J."/>
            <person name="Hornburger P."/>
            <person name="Mueller R.-W."/>
            <person name="Bruemmer F."/>
            <person name="Labrenz M."/>
            <person name="Spormann A.M."/>
            <person name="Op Den Camp H."/>
            <person name="Overmann J."/>
            <person name="Amann R."/>
            <person name="Jetten M.S.M."/>
            <person name="Mascher T."/>
            <person name="Medema M.H."/>
            <person name="Devos D.P."/>
            <person name="Kaster A.-K."/>
            <person name="Ovreas L."/>
            <person name="Rohde M."/>
            <person name="Galperin M.Y."/>
            <person name="Jogler C."/>
        </authorList>
    </citation>
    <scope>NUCLEOTIDE SEQUENCE [LARGE SCALE GENOMIC DNA]</scope>
    <source>
        <strain evidence="2 3">Q31b</strain>
    </source>
</reference>
<dbReference type="Gene3D" id="1.50.10.10">
    <property type="match status" value="1"/>
</dbReference>
<dbReference type="OrthoDB" id="9762614at2"/>
<dbReference type="InterPro" id="IPR012341">
    <property type="entry name" value="6hp_glycosidase-like_sf"/>
</dbReference>
<keyword evidence="3" id="KW-1185">Reference proteome</keyword>
<name>A0A5C6E5R6_9BACT</name>
<dbReference type="GO" id="GO:0005975">
    <property type="term" value="P:carbohydrate metabolic process"/>
    <property type="evidence" value="ECO:0007669"/>
    <property type="project" value="InterPro"/>
</dbReference>
<dbReference type="SUPFAM" id="SSF48208">
    <property type="entry name" value="Six-hairpin glycosidases"/>
    <property type="match status" value="1"/>
</dbReference>